<sequence length="114" mass="13053">MSEVKTYVEKPASAVISRRTFLKIFGVGVAVTALGAYKLTDIVLQRNKYIKLRQRAQYQDDKGVRERYRLAVSHQNPMLKRFYSEFATHPLSETSESLLHTGYAPRVKTFPMGV</sequence>
<keyword evidence="1" id="KW-0812">Transmembrane</keyword>
<dbReference type="Proteomes" id="UP000282654">
    <property type="component" value="Unassembled WGS sequence"/>
</dbReference>
<dbReference type="InterPro" id="IPR008953">
    <property type="entry name" value="Fe_hydrogenase_HydB"/>
</dbReference>
<dbReference type="InterPro" id="IPR019546">
    <property type="entry name" value="TAT_signal_bac_arc"/>
</dbReference>
<dbReference type="GO" id="GO:0009055">
    <property type="term" value="F:electron transfer activity"/>
    <property type="evidence" value="ECO:0007669"/>
    <property type="project" value="InterPro"/>
</dbReference>
<dbReference type="InterPro" id="IPR003149">
    <property type="entry name" value="Fe_hydrogenase_ssu"/>
</dbReference>
<dbReference type="GO" id="GO:0042597">
    <property type="term" value="C:periplasmic space"/>
    <property type="evidence" value="ECO:0007669"/>
    <property type="project" value="InterPro"/>
</dbReference>
<gene>
    <name evidence="3" type="ORF">EDD75_1736</name>
</gene>
<dbReference type="GO" id="GO:0005506">
    <property type="term" value="F:iron ion binding"/>
    <property type="evidence" value="ECO:0007669"/>
    <property type="project" value="InterPro"/>
</dbReference>
<dbReference type="AlphaFoldDB" id="A0A3N5BF21"/>
<organism evidence="3 4">
    <name type="scientific">Thermodesulfitimonas autotrophica</name>
    <dbReference type="NCBI Taxonomy" id="1894989"/>
    <lineage>
        <taxon>Bacteria</taxon>
        <taxon>Bacillati</taxon>
        <taxon>Bacillota</taxon>
        <taxon>Clostridia</taxon>
        <taxon>Thermoanaerobacterales</taxon>
        <taxon>Thermoanaerobacteraceae</taxon>
        <taxon>Thermodesulfitimonas</taxon>
    </lineage>
</organism>
<reference evidence="3 4" key="1">
    <citation type="submission" date="2018-11" db="EMBL/GenBank/DDBJ databases">
        <title>Genomic Encyclopedia of Type Strains, Phase IV (KMG-IV): sequencing the most valuable type-strain genomes for metagenomic binning, comparative biology and taxonomic classification.</title>
        <authorList>
            <person name="Goeker M."/>
        </authorList>
    </citation>
    <scope>NUCLEOTIDE SEQUENCE [LARGE SCALE GENOMIC DNA]</scope>
    <source>
        <strain evidence="3 4">DSM 102936</strain>
    </source>
</reference>
<dbReference type="SMART" id="SM00902">
    <property type="entry name" value="Fe_hyd_SSU"/>
    <property type="match status" value="1"/>
</dbReference>
<protein>
    <submittedName>
        <fullName evidence="3">Ferredoxin hydrogenase small subunit</fullName>
    </submittedName>
</protein>
<evidence type="ECO:0000259" key="2">
    <source>
        <dbReference type="SMART" id="SM00902"/>
    </source>
</evidence>
<feature type="transmembrane region" description="Helical" evidence="1">
    <location>
        <begin position="20"/>
        <end position="39"/>
    </location>
</feature>
<comment type="caution">
    <text evidence="3">The sequence shown here is derived from an EMBL/GenBank/DDBJ whole genome shotgun (WGS) entry which is preliminary data.</text>
</comment>
<dbReference type="EMBL" id="RKRE01000003">
    <property type="protein sequence ID" value="RPF42631.1"/>
    <property type="molecule type" value="Genomic_DNA"/>
</dbReference>
<evidence type="ECO:0000313" key="4">
    <source>
        <dbReference type="Proteomes" id="UP000282654"/>
    </source>
</evidence>
<dbReference type="Pfam" id="PF02256">
    <property type="entry name" value="Fe_hyd_SSU"/>
    <property type="match status" value="1"/>
</dbReference>
<feature type="domain" description="Iron hydrogenase small subunit" evidence="2">
    <location>
        <begin position="44"/>
        <end position="107"/>
    </location>
</feature>
<dbReference type="GO" id="GO:0008901">
    <property type="term" value="F:ferredoxin hydrogenase activity"/>
    <property type="evidence" value="ECO:0007669"/>
    <property type="project" value="InterPro"/>
</dbReference>
<evidence type="ECO:0000313" key="3">
    <source>
        <dbReference type="EMBL" id="RPF42631.1"/>
    </source>
</evidence>
<accession>A0A3N5BF21</accession>
<keyword evidence="1" id="KW-0472">Membrane</keyword>
<name>A0A3N5BF21_9THEO</name>
<dbReference type="OrthoDB" id="5360755at2"/>
<keyword evidence="1" id="KW-1133">Transmembrane helix</keyword>
<dbReference type="RefSeq" id="WP_123931042.1">
    <property type="nucleotide sequence ID" value="NZ_DAITJO010000097.1"/>
</dbReference>
<dbReference type="SUPFAM" id="SSF48674">
    <property type="entry name" value="Fe-only hydrogenase smaller subunit"/>
    <property type="match status" value="1"/>
</dbReference>
<dbReference type="GO" id="GO:0051536">
    <property type="term" value="F:iron-sulfur cluster binding"/>
    <property type="evidence" value="ECO:0007669"/>
    <property type="project" value="InterPro"/>
</dbReference>
<evidence type="ECO:0000256" key="1">
    <source>
        <dbReference type="SAM" id="Phobius"/>
    </source>
</evidence>
<dbReference type="InterPro" id="IPR036991">
    <property type="entry name" value="Fe_hydrogenase_ssu_sf"/>
</dbReference>
<dbReference type="Gene3D" id="4.10.260.20">
    <property type="entry name" value="Iron hydrogenase, small subunit"/>
    <property type="match status" value="1"/>
</dbReference>
<proteinExistence type="predicted"/>
<keyword evidence="4" id="KW-1185">Reference proteome</keyword>
<dbReference type="Pfam" id="PF10518">
    <property type="entry name" value="TAT_signal"/>
    <property type="match status" value="1"/>
</dbReference>